<feature type="transmembrane region" description="Helical" evidence="1">
    <location>
        <begin position="205"/>
        <end position="226"/>
    </location>
</feature>
<keyword evidence="1" id="KW-0812">Transmembrane</keyword>
<dbReference type="KEGG" id="erz:ER308_03955"/>
<dbReference type="EMBL" id="CP036402">
    <property type="protein sequence ID" value="QBI18786.1"/>
    <property type="molecule type" value="Genomic_DNA"/>
</dbReference>
<feature type="domain" description="Acyltransferase 3" evidence="2">
    <location>
        <begin position="22"/>
        <end position="366"/>
    </location>
</feature>
<evidence type="ECO:0000313" key="3">
    <source>
        <dbReference type="EMBL" id="QBI18786.1"/>
    </source>
</evidence>
<dbReference type="RefSeq" id="WP_131153783.1">
    <property type="nucleotide sequence ID" value="NZ_CP036402.1"/>
</dbReference>
<organism evidence="3 4">
    <name type="scientific">Egibacter rhizosphaerae</name>
    <dbReference type="NCBI Taxonomy" id="1670831"/>
    <lineage>
        <taxon>Bacteria</taxon>
        <taxon>Bacillati</taxon>
        <taxon>Actinomycetota</taxon>
        <taxon>Nitriliruptoria</taxon>
        <taxon>Egibacterales</taxon>
        <taxon>Egibacteraceae</taxon>
        <taxon>Egibacter</taxon>
    </lineage>
</organism>
<dbReference type="GO" id="GO:0016747">
    <property type="term" value="F:acyltransferase activity, transferring groups other than amino-acyl groups"/>
    <property type="evidence" value="ECO:0007669"/>
    <property type="project" value="InterPro"/>
</dbReference>
<feature type="transmembrane region" description="Helical" evidence="1">
    <location>
        <begin position="172"/>
        <end position="189"/>
    </location>
</feature>
<proteinExistence type="predicted"/>
<accession>A0A411YC71</accession>
<keyword evidence="1" id="KW-1133">Transmembrane helix</keyword>
<feature type="transmembrane region" description="Helical" evidence="1">
    <location>
        <begin position="276"/>
        <end position="296"/>
    </location>
</feature>
<keyword evidence="3" id="KW-0808">Transferase</keyword>
<evidence type="ECO:0000259" key="2">
    <source>
        <dbReference type="Pfam" id="PF01757"/>
    </source>
</evidence>
<feature type="transmembrane region" description="Helical" evidence="1">
    <location>
        <begin position="144"/>
        <end position="165"/>
    </location>
</feature>
<feature type="transmembrane region" description="Helical" evidence="1">
    <location>
        <begin position="316"/>
        <end position="337"/>
    </location>
</feature>
<dbReference type="OrthoDB" id="8206682at2"/>
<evidence type="ECO:0000313" key="4">
    <source>
        <dbReference type="Proteomes" id="UP000291469"/>
    </source>
</evidence>
<name>A0A411YC71_9ACTN</name>
<keyword evidence="1" id="KW-0472">Membrane</keyword>
<feature type="transmembrane region" description="Helical" evidence="1">
    <location>
        <begin position="396"/>
        <end position="415"/>
    </location>
</feature>
<protein>
    <submittedName>
        <fullName evidence="3">Acyltransferase</fullName>
    </submittedName>
</protein>
<feature type="transmembrane region" description="Helical" evidence="1">
    <location>
        <begin position="114"/>
        <end position="132"/>
    </location>
</feature>
<keyword evidence="4" id="KW-1185">Reference proteome</keyword>
<feature type="transmembrane region" description="Helical" evidence="1">
    <location>
        <begin position="421"/>
        <end position="441"/>
    </location>
</feature>
<feature type="transmembrane region" description="Helical" evidence="1">
    <location>
        <begin position="66"/>
        <end position="86"/>
    </location>
</feature>
<feature type="transmembrane region" description="Helical" evidence="1">
    <location>
        <begin position="26"/>
        <end position="46"/>
    </location>
</feature>
<keyword evidence="3" id="KW-0012">Acyltransferase</keyword>
<dbReference type="InterPro" id="IPR002656">
    <property type="entry name" value="Acyl_transf_3_dom"/>
</dbReference>
<dbReference type="Pfam" id="PF01757">
    <property type="entry name" value="Acyl_transf_3"/>
    <property type="match status" value="1"/>
</dbReference>
<evidence type="ECO:0000256" key="1">
    <source>
        <dbReference type="SAM" id="Phobius"/>
    </source>
</evidence>
<feature type="transmembrane region" description="Helical" evidence="1">
    <location>
        <begin position="238"/>
        <end position="256"/>
    </location>
</feature>
<sequence>MLRRFDLAAERIAERTSTDRERYLDFLRVVAISLVVLGHWLVRVVTEQDGEMRSDYLLVAEPWTQWASWIFQVMPLFFIVGGVLNLRSWRRARERGTGAVAWTRTRARRLLRPLVPLLVLWLVLAAILRLAGRDDVLAFSTETAIIPAWFLAAYLLVTALTPVVADRGDHRVLVALVAAATVVDGLRFAEPAALAWVPEMGGEPLFATLNFVFVWVAVHQLGFRWCDGQVPQRGVSRAALVLGALVVLGGLVLAGYPRSMVQVPGEELSNSTPPTIALFALGVAQLGVALVARVPVEGWLERLRPWGAVALLGSRLMTVFLWHQTAMLTVSTVAVVFEPWPLAAEIDATWWATRPLWLAACVAVLVPLVAVFGRFERVGDAPRSTLPPRAAAVKTAAAVVVTSASLGWLIVGGLTDPEGPLRLPVGPLVALLVGMAALGVLGGRHTRRVLAALGSDRGASRRRVRAGPRDRSGEA</sequence>
<reference evidence="3 4" key="1">
    <citation type="submission" date="2019-01" db="EMBL/GenBank/DDBJ databases">
        <title>Egibacter rhizosphaerae EGI 80759T.</title>
        <authorList>
            <person name="Chen D.-D."/>
            <person name="Tian Y."/>
            <person name="Jiao J.-Y."/>
            <person name="Zhang X.-T."/>
            <person name="Zhang Y.-G."/>
            <person name="Zhang Y."/>
            <person name="Xiao M."/>
            <person name="Shu W.-S."/>
            <person name="Li W.-J."/>
        </authorList>
    </citation>
    <scope>NUCLEOTIDE SEQUENCE [LARGE SCALE GENOMIC DNA]</scope>
    <source>
        <strain evidence="3 4">EGI 80759</strain>
    </source>
</reference>
<feature type="transmembrane region" description="Helical" evidence="1">
    <location>
        <begin position="357"/>
        <end position="375"/>
    </location>
</feature>
<dbReference type="AlphaFoldDB" id="A0A411YC71"/>
<gene>
    <name evidence="3" type="ORF">ER308_03955</name>
</gene>
<dbReference type="Proteomes" id="UP000291469">
    <property type="component" value="Chromosome"/>
</dbReference>